<name>A0A193LJS0_9GAMM</name>
<dbReference type="Gene3D" id="1.10.10.10">
    <property type="entry name" value="Winged helix-like DNA-binding domain superfamily/Winged helix DNA-binding domain"/>
    <property type="match status" value="1"/>
</dbReference>
<evidence type="ECO:0000313" key="5">
    <source>
        <dbReference type="EMBL" id="ANO52678.1"/>
    </source>
</evidence>
<dbReference type="KEGG" id="woc:BA177_17105"/>
<keyword evidence="3" id="KW-0804">Transcription</keyword>
<dbReference type="PANTHER" id="PTHR43133">
    <property type="entry name" value="RNA POLYMERASE ECF-TYPE SIGMA FACTO"/>
    <property type="match status" value="1"/>
</dbReference>
<dbReference type="OrthoDB" id="128473at2"/>
<dbReference type="InterPro" id="IPR013324">
    <property type="entry name" value="RNA_pol_sigma_r3/r4-like"/>
</dbReference>
<evidence type="ECO:0000256" key="3">
    <source>
        <dbReference type="ARBA" id="ARBA00023163"/>
    </source>
</evidence>
<dbReference type="InterPro" id="IPR011517">
    <property type="entry name" value="RNA_pol_sigma70_ECF-like"/>
</dbReference>
<evidence type="ECO:0000259" key="4">
    <source>
        <dbReference type="Pfam" id="PF07638"/>
    </source>
</evidence>
<evidence type="ECO:0000256" key="2">
    <source>
        <dbReference type="ARBA" id="ARBA00023082"/>
    </source>
</evidence>
<gene>
    <name evidence="5" type="ORF">BA177_17105</name>
</gene>
<keyword evidence="2" id="KW-0731">Sigma factor</keyword>
<keyword evidence="1" id="KW-0805">Transcription regulation</keyword>
<dbReference type="EMBL" id="CP016268">
    <property type="protein sequence ID" value="ANO52678.1"/>
    <property type="molecule type" value="Genomic_DNA"/>
</dbReference>
<dbReference type="Pfam" id="PF07638">
    <property type="entry name" value="Sigma70_ECF"/>
    <property type="match status" value="1"/>
</dbReference>
<dbReference type="NCBIfam" id="TIGR02937">
    <property type="entry name" value="sigma70-ECF"/>
    <property type="match status" value="1"/>
</dbReference>
<dbReference type="GO" id="GO:0016987">
    <property type="term" value="F:sigma factor activity"/>
    <property type="evidence" value="ECO:0007669"/>
    <property type="project" value="UniProtKB-KW"/>
</dbReference>
<dbReference type="RefSeq" id="WP_068618238.1">
    <property type="nucleotide sequence ID" value="NZ_CP016268.1"/>
</dbReference>
<dbReference type="GO" id="GO:0006352">
    <property type="term" value="P:DNA-templated transcription initiation"/>
    <property type="evidence" value="ECO:0007669"/>
    <property type="project" value="InterPro"/>
</dbReference>
<dbReference type="PANTHER" id="PTHR43133:SF39">
    <property type="entry name" value="SIMILAR TO RNA POLYMERASE SIGMA-E FACTOR"/>
    <property type="match status" value="1"/>
</dbReference>
<dbReference type="AlphaFoldDB" id="A0A193LJS0"/>
<dbReference type="Proteomes" id="UP000092695">
    <property type="component" value="Chromosome"/>
</dbReference>
<feature type="domain" description="RNA polymerase sigma-70 ECF-like HTH" evidence="4">
    <location>
        <begin position="1"/>
        <end position="181"/>
    </location>
</feature>
<protein>
    <recommendedName>
        <fullName evidence="4">RNA polymerase sigma-70 ECF-like HTH domain-containing protein</fullName>
    </recommendedName>
</protein>
<dbReference type="NCBIfam" id="TIGR02999">
    <property type="entry name" value="Sig-70_X6"/>
    <property type="match status" value="1"/>
</dbReference>
<proteinExistence type="predicted"/>
<sequence>MSDVTELLLRWNSGDELARASLIEHIYSELNTIAARHLANERHEVELQPNSLVHEAYLKLIDMNRINWQGRAHFLAIAAKVMRDILVDKARQRNAAKRDGGQRITLTGIPVAMDNPPTDALMIHNALEQLAEIDPDRAQLVELRFFGGLTIEETAVVMKSSPATVKRNWDIARGWLYRALKQRDST</sequence>
<dbReference type="Gene3D" id="1.10.1740.10">
    <property type="match status" value="1"/>
</dbReference>
<dbReference type="InterPro" id="IPR014284">
    <property type="entry name" value="RNA_pol_sigma-70_dom"/>
</dbReference>
<dbReference type="SUPFAM" id="SSF88659">
    <property type="entry name" value="Sigma3 and sigma4 domains of RNA polymerase sigma factors"/>
    <property type="match status" value="1"/>
</dbReference>
<dbReference type="InterPro" id="IPR039425">
    <property type="entry name" value="RNA_pol_sigma-70-like"/>
</dbReference>
<dbReference type="InterPro" id="IPR036388">
    <property type="entry name" value="WH-like_DNA-bd_sf"/>
</dbReference>
<evidence type="ECO:0000313" key="6">
    <source>
        <dbReference type="Proteomes" id="UP000092695"/>
    </source>
</evidence>
<keyword evidence="6" id="KW-1185">Reference proteome</keyword>
<evidence type="ECO:0000256" key="1">
    <source>
        <dbReference type="ARBA" id="ARBA00023015"/>
    </source>
</evidence>
<organism evidence="5 6">
    <name type="scientific">Woeseia oceani</name>
    <dbReference type="NCBI Taxonomy" id="1548547"/>
    <lineage>
        <taxon>Bacteria</taxon>
        <taxon>Pseudomonadati</taxon>
        <taxon>Pseudomonadota</taxon>
        <taxon>Gammaproteobacteria</taxon>
        <taxon>Woeseiales</taxon>
        <taxon>Woeseiaceae</taxon>
        <taxon>Woeseia</taxon>
    </lineage>
</organism>
<dbReference type="STRING" id="1548547.BA177_17105"/>
<reference evidence="5 6" key="1">
    <citation type="submission" date="2016-06" db="EMBL/GenBank/DDBJ databases">
        <title>Complete genome sequence of a deep-branching marine Gamma Proteobacterium Woeseia oceani type strain XK5.</title>
        <authorList>
            <person name="Mu D."/>
            <person name="Du Z."/>
        </authorList>
    </citation>
    <scope>NUCLEOTIDE SEQUENCE [LARGE SCALE GENOMIC DNA]</scope>
    <source>
        <strain evidence="5 6">XK5</strain>
    </source>
</reference>
<accession>A0A193LJS0</accession>
<dbReference type="InterPro" id="IPR053812">
    <property type="entry name" value="HTH_Sigma70_ECF-like"/>
</dbReference>